<gene>
    <name evidence="4" type="ORF">GOQ30_15505</name>
</gene>
<evidence type="ECO:0000256" key="2">
    <source>
        <dbReference type="SAM" id="MobiDB-lite"/>
    </source>
</evidence>
<feature type="region of interest" description="Disordered" evidence="2">
    <location>
        <begin position="727"/>
        <end position="746"/>
    </location>
</feature>
<dbReference type="OrthoDB" id="9812498at2"/>
<feature type="transmembrane region" description="Helical" evidence="3">
    <location>
        <begin position="152"/>
        <end position="170"/>
    </location>
</feature>
<keyword evidence="3" id="KW-1133">Transmembrane helix</keyword>
<dbReference type="AlphaFoldDB" id="A0A6I4IUL9"/>
<feature type="compositionally biased region" description="Low complexity" evidence="2">
    <location>
        <begin position="930"/>
        <end position="948"/>
    </location>
</feature>
<feature type="compositionally biased region" description="Low complexity" evidence="2">
    <location>
        <begin position="727"/>
        <end position="744"/>
    </location>
</feature>
<keyword evidence="5" id="KW-1185">Reference proteome</keyword>
<dbReference type="RefSeq" id="WP_140999004.1">
    <property type="nucleotide sequence ID" value="NZ_VDCZ01000013.1"/>
</dbReference>
<keyword evidence="3" id="KW-0812">Transmembrane</keyword>
<name>A0A6I4IUL9_9FLAO</name>
<reference evidence="5" key="1">
    <citation type="submission" date="2019-05" db="EMBL/GenBank/DDBJ databases">
        <title>Flavobacterium profundi sp. nov., isolated from a deep-sea seamount.</title>
        <authorList>
            <person name="Zhang D.-C."/>
        </authorList>
    </citation>
    <scope>NUCLEOTIDE SEQUENCE [LARGE SCALE GENOMIC DNA]</scope>
    <source>
        <strain evidence="5">TP390</strain>
    </source>
</reference>
<evidence type="ECO:0000313" key="4">
    <source>
        <dbReference type="EMBL" id="MVO10580.1"/>
    </source>
</evidence>
<feature type="compositionally biased region" description="Low complexity" evidence="2">
    <location>
        <begin position="956"/>
        <end position="965"/>
    </location>
</feature>
<proteinExistence type="predicted"/>
<feature type="coiled-coil region" evidence="1">
    <location>
        <begin position="497"/>
        <end position="534"/>
    </location>
</feature>
<keyword evidence="3" id="KW-0472">Membrane</keyword>
<dbReference type="EMBL" id="WQLW01000013">
    <property type="protein sequence ID" value="MVO10580.1"/>
    <property type="molecule type" value="Genomic_DNA"/>
</dbReference>
<feature type="transmembrane region" description="Helical" evidence="3">
    <location>
        <begin position="26"/>
        <end position="51"/>
    </location>
</feature>
<dbReference type="Proteomes" id="UP000431264">
    <property type="component" value="Unassembled WGS sequence"/>
</dbReference>
<accession>A0A6I4IUL9</accession>
<feature type="region of interest" description="Disordered" evidence="2">
    <location>
        <begin position="1051"/>
        <end position="1071"/>
    </location>
</feature>
<comment type="caution">
    <text evidence="4">The sequence shown here is derived from an EMBL/GenBank/DDBJ whole genome shotgun (WGS) entry which is preliminary data.</text>
</comment>
<sequence length="1112" mass="128068">MELKTVIYQKLEAFIKKYYLNELLKGSILFIGFGILYFIITLLIEHFLWLSIPGRTILFWIFVVVELFLFLRFICFPIFKLFHLSKGINYVQASKIIGSHFIEVKDSLLNFLQLSNSSCSSELVLASIEQKANQLSPIPFSNAISFSKNKKYLPYAIIPVLLLVLFFITGNANVITNSLDRVVHFQTQYIAPAPFQFIISEQNLFVQQGQDFTIDVSTIGKIIPENASIVINNETYFLEKKAQGSFYFTFKNIQKDTPFYFESNGIESQNYQLKVIQVPSISNFQMYLHYPAYLKKTDELIYGSGNAMVPEGTQISWKIDALATTAISFKTNNSIFPFTKEEDNFQFTSRIVNPLTYEILTSNQKIQNFEKLQYQITIVKDQFPSITAEFVPDSLKMKSNVILGEVSDDYGLSKLQVVYYNKNDPKAFKTFPIQLKNNLVDRFIYHFPDGIDLLPGMDYEYYFEIFDNDAINHFKSSKSIVFSHYEKTKSEIDDSILKEQNENINSLEKSLQNQDKQLNELDKLQKLNKQKENLSFQDQKKVNDFIKRQKQQDEMMKEFTKKLSENLDEFNPEKMDKDKEELIRRLDEAEKQSKENEALLKELEELSKKLEKDKLFDKADKLKQNSKNQSKNLEQLVELTKRFYVEKKAEQLAEKLNTLGDKEEKLADEKENSLEKQKKLSDEFDTLQKELYDLDKENKELKTPLDIPLDQNESKDIENDLNKAEENLQNNNKQNAGKNQKAAGSKMKQMGQKMAMSIQAGESEQMEEDAKMMRQILDNLLSFSFNEEALMNQTKKVETKSLQFNKILKEQQDLKNQFKHIDDSLFAISLRNPKITEIILNEVGEIHYNLDKSLDVLVDNNIYKGTSHQQYVLTSANTLSDFLSNVRDQMMMQSSGAGKPKKGQGQGMQLPDIIKKQESLGEQMKKGMKEGQQPGQKEGQKPGAQNGSKEGKNGEKGNNSNQQGSSGEGEGQNGMEGDAGKVLEIIKEQQKLRDALQNALEKEGMSGMGQNALQQMKDIEKQLINKGFKNETLNKMLNLKHELLKLENAIQQQGEDNKRKSNSNNKDYKGTTTILSKELKDYLNSIEILNRQSLPLQPNYNQKVQEYFKSND</sequence>
<evidence type="ECO:0000256" key="3">
    <source>
        <dbReference type="SAM" id="Phobius"/>
    </source>
</evidence>
<keyword evidence="1" id="KW-0175">Coiled coil</keyword>
<organism evidence="4 5">
    <name type="scientific">Flavobacterium profundi</name>
    <dbReference type="NCBI Taxonomy" id="1774945"/>
    <lineage>
        <taxon>Bacteria</taxon>
        <taxon>Pseudomonadati</taxon>
        <taxon>Bacteroidota</taxon>
        <taxon>Flavobacteriia</taxon>
        <taxon>Flavobacteriales</taxon>
        <taxon>Flavobacteriaceae</taxon>
        <taxon>Flavobacterium</taxon>
    </lineage>
</organism>
<feature type="region of interest" description="Disordered" evidence="2">
    <location>
        <begin position="923"/>
        <end position="976"/>
    </location>
</feature>
<protein>
    <recommendedName>
        <fullName evidence="6">Glutamyl-tRNA synthetase</fullName>
    </recommendedName>
</protein>
<feature type="transmembrane region" description="Helical" evidence="3">
    <location>
        <begin position="57"/>
        <end position="79"/>
    </location>
</feature>
<evidence type="ECO:0008006" key="6">
    <source>
        <dbReference type="Google" id="ProtNLM"/>
    </source>
</evidence>
<evidence type="ECO:0000256" key="1">
    <source>
        <dbReference type="SAM" id="Coils"/>
    </source>
</evidence>
<evidence type="ECO:0000313" key="5">
    <source>
        <dbReference type="Proteomes" id="UP000431264"/>
    </source>
</evidence>